<sequence length="231" mass="25973">MSVPQPIDRADRILDAAGELMLRLGYRKVTIEDIARRAGVGKGTVYLHWRTKAELFEALMLRASTSMLTEVAERLRQDPREIQPHRYLRTAFFIIQRNPLLRAAVTADAELLGNLAHSPVRAKEQEIHERYVALITEHGLVRDDIPHLEYALNAASLGFFTLDSLDAGTPQLDDESVADVLAYTIRHAFEPEGEPDPESLTAAANEIADLFDELNAVFRERIYSAPENERG</sequence>
<dbReference type="Proteomes" id="UP000031419">
    <property type="component" value="Unassembled WGS sequence"/>
</dbReference>
<dbReference type="Gene3D" id="1.10.357.10">
    <property type="entry name" value="Tetracycline Repressor, domain 2"/>
    <property type="match status" value="1"/>
</dbReference>
<dbReference type="PANTHER" id="PTHR30055">
    <property type="entry name" value="HTH-TYPE TRANSCRIPTIONAL REGULATOR RUTR"/>
    <property type="match status" value="1"/>
</dbReference>
<dbReference type="AlphaFoldDB" id="A0A073AX55"/>
<dbReference type="PROSITE" id="PS01081">
    <property type="entry name" value="HTH_TETR_1"/>
    <property type="match status" value="1"/>
</dbReference>
<dbReference type="PANTHER" id="PTHR30055:SF223">
    <property type="entry name" value="HTH-TYPE TRANSCRIPTIONAL REGULATOR UIDR"/>
    <property type="match status" value="1"/>
</dbReference>
<dbReference type="eggNOG" id="COG1309">
    <property type="taxonomic scope" value="Bacteria"/>
</dbReference>
<name>A0A073AX55_9PSEU</name>
<dbReference type="EMBL" id="JNVU01000037">
    <property type="protein sequence ID" value="KEI43612.1"/>
    <property type="molecule type" value="Genomic_DNA"/>
</dbReference>
<evidence type="ECO:0000313" key="4">
    <source>
        <dbReference type="EMBL" id="KEI43612.1"/>
    </source>
</evidence>
<dbReference type="PROSITE" id="PS50977">
    <property type="entry name" value="HTH_TETR_2"/>
    <property type="match status" value="1"/>
</dbReference>
<dbReference type="SUPFAM" id="SSF46689">
    <property type="entry name" value="Homeodomain-like"/>
    <property type="match status" value="1"/>
</dbReference>
<proteinExistence type="predicted"/>
<protein>
    <submittedName>
        <fullName evidence="4">TetR family transcriptional regulator</fullName>
    </submittedName>
</protein>
<dbReference type="InterPro" id="IPR009057">
    <property type="entry name" value="Homeodomain-like_sf"/>
</dbReference>
<dbReference type="Pfam" id="PF00440">
    <property type="entry name" value="TetR_N"/>
    <property type="match status" value="1"/>
</dbReference>
<gene>
    <name evidence="4" type="ORF">GU90_14850</name>
</gene>
<feature type="domain" description="HTH tetR-type" evidence="3">
    <location>
        <begin position="7"/>
        <end position="67"/>
    </location>
</feature>
<feature type="DNA-binding region" description="H-T-H motif" evidence="2">
    <location>
        <begin position="30"/>
        <end position="49"/>
    </location>
</feature>
<dbReference type="InterPro" id="IPR023772">
    <property type="entry name" value="DNA-bd_HTH_TetR-type_CS"/>
</dbReference>
<keyword evidence="5" id="KW-1185">Reference proteome</keyword>
<comment type="caution">
    <text evidence="4">The sequence shown here is derived from an EMBL/GenBank/DDBJ whole genome shotgun (WGS) entry which is preliminary data.</text>
</comment>
<dbReference type="GO" id="GO:0000976">
    <property type="term" value="F:transcription cis-regulatory region binding"/>
    <property type="evidence" value="ECO:0007669"/>
    <property type="project" value="TreeGrafter"/>
</dbReference>
<dbReference type="GO" id="GO:0003700">
    <property type="term" value="F:DNA-binding transcription factor activity"/>
    <property type="evidence" value="ECO:0007669"/>
    <property type="project" value="TreeGrafter"/>
</dbReference>
<dbReference type="PRINTS" id="PR00455">
    <property type="entry name" value="HTHTETR"/>
</dbReference>
<evidence type="ECO:0000259" key="3">
    <source>
        <dbReference type="PROSITE" id="PS50977"/>
    </source>
</evidence>
<evidence type="ECO:0000256" key="1">
    <source>
        <dbReference type="ARBA" id="ARBA00023125"/>
    </source>
</evidence>
<reference evidence="4 5" key="1">
    <citation type="submission" date="2014-06" db="EMBL/GenBank/DDBJ databases">
        <title>Saccharopolyspora rectivirgula DSM-43113 Genome sequencing.</title>
        <authorList>
            <person name="Barrera C."/>
            <person name="Millon L."/>
            <person name="Rognon B."/>
            <person name="Zaugg C."/>
            <person name="Monod M."/>
        </authorList>
    </citation>
    <scope>NUCLEOTIDE SEQUENCE [LARGE SCALE GENOMIC DNA]</scope>
    <source>
        <strain evidence="4 5">DSM 43113</strain>
    </source>
</reference>
<organism evidence="4 5">
    <name type="scientific">Saccharopolyspora rectivirgula</name>
    <dbReference type="NCBI Taxonomy" id="28042"/>
    <lineage>
        <taxon>Bacteria</taxon>
        <taxon>Bacillati</taxon>
        <taxon>Actinomycetota</taxon>
        <taxon>Actinomycetes</taxon>
        <taxon>Pseudonocardiales</taxon>
        <taxon>Pseudonocardiaceae</taxon>
        <taxon>Saccharopolyspora</taxon>
    </lineage>
</organism>
<keyword evidence="1 2" id="KW-0238">DNA-binding</keyword>
<evidence type="ECO:0000313" key="5">
    <source>
        <dbReference type="Proteomes" id="UP000031419"/>
    </source>
</evidence>
<dbReference type="STRING" id="28042.GU90_14850"/>
<dbReference type="InterPro" id="IPR001647">
    <property type="entry name" value="HTH_TetR"/>
</dbReference>
<accession>A0A073AX55</accession>
<dbReference type="InterPro" id="IPR050109">
    <property type="entry name" value="HTH-type_TetR-like_transc_reg"/>
</dbReference>
<evidence type="ECO:0000256" key="2">
    <source>
        <dbReference type="PROSITE-ProRule" id="PRU00335"/>
    </source>
</evidence>